<dbReference type="PANTHER" id="PTHR31518">
    <property type="entry name" value="ARGININE/SERINE-RICH PROTEIN PNISR"/>
    <property type="match status" value="1"/>
</dbReference>
<feature type="region of interest" description="Disordered" evidence="1">
    <location>
        <begin position="279"/>
        <end position="304"/>
    </location>
</feature>
<feature type="compositionally biased region" description="Basic and acidic residues" evidence="1">
    <location>
        <begin position="160"/>
        <end position="176"/>
    </location>
</feature>
<dbReference type="AlphaFoldDB" id="A0A0N5AI82"/>
<accession>A0A0N5AI82</accession>
<reference evidence="3" key="1">
    <citation type="submission" date="2017-02" db="UniProtKB">
        <authorList>
            <consortium name="WormBaseParasite"/>
        </authorList>
    </citation>
    <scope>IDENTIFICATION</scope>
</reference>
<dbReference type="Proteomes" id="UP000046393">
    <property type="component" value="Unplaced"/>
</dbReference>
<feature type="region of interest" description="Disordered" evidence="1">
    <location>
        <begin position="124"/>
        <end position="216"/>
    </location>
</feature>
<protein>
    <submittedName>
        <fullName evidence="3">Arginine/serine-rich protein PNISR</fullName>
    </submittedName>
</protein>
<organism evidence="2 3">
    <name type="scientific">Syphacia muris</name>
    <dbReference type="NCBI Taxonomy" id="451379"/>
    <lineage>
        <taxon>Eukaryota</taxon>
        <taxon>Metazoa</taxon>
        <taxon>Ecdysozoa</taxon>
        <taxon>Nematoda</taxon>
        <taxon>Chromadorea</taxon>
        <taxon>Rhabditida</taxon>
        <taxon>Spirurina</taxon>
        <taxon>Oxyuridomorpha</taxon>
        <taxon>Oxyuroidea</taxon>
        <taxon>Oxyuridae</taxon>
        <taxon>Syphacia</taxon>
    </lineage>
</organism>
<evidence type="ECO:0000313" key="2">
    <source>
        <dbReference type="Proteomes" id="UP000046393"/>
    </source>
</evidence>
<keyword evidence="2" id="KW-1185">Reference proteome</keyword>
<proteinExistence type="predicted"/>
<dbReference type="Pfam" id="PF15996">
    <property type="entry name" value="PNISR"/>
    <property type="match status" value="1"/>
</dbReference>
<name>A0A0N5AI82_9BILA</name>
<feature type="compositionally biased region" description="Basic and acidic residues" evidence="1">
    <location>
        <begin position="144"/>
        <end position="153"/>
    </location>
</feature>
<feature type="compositionally biased region" description="Low complexity" evidence="1">
    <location>
        <begin position="127"/>
        <end position="142"/>
    </location>
</feature>
<dbReference type="WBParaSite" id="SMUV_0000411701-mRNA-1">
    <property type="protein sequence ID" value="SMUV_0000411701-mRNA-1"/>
    <property type="gene ID" value="SMUV_0000411701"/>
</dbReference>
<evidence type="ECO:0000313" key="3">
    <source>
        <dbReference type="WBParaSite" id="SMUV_0000411701-mRNA-1"/>
    </source>
</evidence>
<dbReference type="InterPro" id="IPR031937">
    <property type="entry name" value="PNISR"/>
</dbReference>
<evidence type="ECO:0000256" key="1">
    <source>
        <dbReference type="SAM" id="MobiDB-lite"/>
    </source>
</evidence>
<dbReference type="STRING" id="451379.A0A0N5AI82"/>
<sequence>MGDNNAKWMEQSYYDGIPHSEVNWAELAQNWMAMQMARSREGNADESSAIPPPPPPVQRNCPQIDMPLPPSNPQFIPPIPFFPPVPMDPGAFGNPSAGWAPPLPGSLPPGAGPFPPFIPPHPPWSNPPGGAFRPSSSISASSFPHREGNEKEGAGNLAEYYEKWDDKQQIEQKQYDSENEDSSGIPQGAMAHWLAPPNHWPPPGNWVRRGQDGSSMDMSFIDQRTRKALPAWIREGLEKAEKEKQKKLEKEMKMRIAEEAAKARRLSKGLGKFVSYFADSDSSDDEGSKKDLDSSSNGFQRDGEPVFLHGKLASKRSFLEKNGGHHVVKNEEVDLRTEEEKREDAVGYKYIYLSV</sequence>